<keyword evidence="2 6" id="KW-0813">Transport</keyword>
<dbReference type="Pfam" id="PF00528">
    <property type="entry name" value="BPD_transp_1"/>
    <property type="match status" value="1"/>
</dbReference>
<evidence type="ECO:0000256" key="4">
    <source>
        <dbReference type="ARBA" id="ARBA00022989"/>
    </source>
</evidence>
<feature type="transmembrane region" description="Helical" evidence="6">
    <location>
        <begin position="265"/>
        <end position="286"/>
    </location>
</feature>
<evidence type="ECO:0000256" key="3">
    <source>
        <dbReference type="ARBA" id="ARBA00022692"/>
    </source>
</evidence>
<feature type="transmembrane region" description="Helical" evidence="6">
    <location>
        <begin position="145"/>
        <end position="164"/>
    </location>
</feature>
<dbReference type="Gene3D" id="1.10.3720.10">
    <property type="entry name" value="MetI-like"/>
    <property type="match status" value="1"/>
</dbReference>
<dbReference type="PANTHER" id="PTHR43839">
    <property type="entry name" value="OPPC IN A BINDING PROTEIN-DEPENDENT TRANSPORT SYSTEM"/>
    <property type="match status" value="1"/>
</dbReference>
<sequence>MRNIPLWIGGTMLAFLLFVMFAGPHLPFVNKDLTPEKHRWNADRTKLTMPPYKPSAINPLGSDKAGVDNLSKLIVGAKSTVLFVLAVTLVRYLIAVPLGLLARKQKGFTYSVVTSMNQVFSYLPALFFAALLLSNPLIQYGDYRLLKVITILALIEVFRVAYVIQQQTHQISYEPYMEAGASLGLSNRRLAVGYYMPALLPELIINFCIDVGKVMLLVGQLGVLSIFLTHEWVEIAEYTKKFINSSTDWMSLLGAHRKDIYYNKFGFVFFPALAIMYVILTFNILGEGFRRYFSRRANAKV</sequence>
<dbReference type="CDD" id="cd06261">
    <property type="entry name" value="TM_PBP2"/>
    <property type="match status" value="1"/>
</dbReference>
<dbReference type="Proteomes" id="UP000634529">
    <property type="component" value="Unassembled WGS sequence"/>
</dbReference>
<evidence type="ECO:0000256" key="1">
    <source>
        <dbReference type="ARBA" id="ARBA00004141"/>
    </source>
</evidence>
<keyword evidence="3 6" id="KW-0812">Transmembrane</keyword>
<reference evidence="8 9" key="1">
    <citation type="submission" date="2020-09" db="EMBL/GenBank/DDBJ databases">
        <title>Paenibacillus sp. CAU 1523 isolated from sand of Haeundae Beach.</title>
        <authorList>
            <person name="Kim W."/>
        </authorList>
    </citation>
    <scope>NUCLEOTIDE SEQUENCE [LARGE SCALE GENOMIC DNA]</scope>
    <source>
        <strain evidence="8 9">CAU 1523</strain>
    </source>
</reference>
<evidence type="ECO:0000256" key="6">
    <source>
        <dbReference type="RuleBase" id="RU363032"/>
    </source>
</evidence>
<protein>
    <submittedName>
        <fullName evidence="8">ABC transporter permease subunit</fullName>
    </submittedName>
</protein>
<dbReference type="InterPro" id="IPR000515">
    <property type="entry name" value="MetI-like"/>
</dbReference>
<evidence type="ECO:0000313" key="9">
    <source>
        <dbReference type="Proteomes" id="UP000634529"/>
    </source>
</evidence>
<feature type="transmembrane region" description="Helical" evidence="6">
    <location>
        <begin position="108"/>
        <end position="133"/>
    </location>
</feature>
<accession>A0ABR9AZ86</accession>
<gene>
    <name evidence="8" type="ORF">IFO66_14245</name>
</gene>
<organism evidence="8 9">
    <name type="scientific">Paenibacillus arenosi</name>
    <dbReference type="NCBI Taxonomy" id="2774142"/>
    <lineage>
        <taxon>Bacteria</taxon>
        <taxon>Bacillati</taxon>
        <taxon>Bacillota</taxon>
        <taxon>Bacilli</taxon>
        <taxon>Bacillales</taxon>
        <taxon>Paenibacillaceae</taxon>
        <taxon>Paenibacillus</taxon>
    </lineage>
</organism>
<comment type="caution">
    <text evidence="8">The sequence shown here is derived from an EMBL/GenBank/DDBJ whole genome shotgun (WGS) entry which is preliminary data.</text>
</comment>
<evidence type="ECO:0000256" key="2">
    <source>
        <dbReference type="ARBA" id="ARBA00022448"/>
    </source>
</evidence>
<dbReference type="RefSeq" id="WP_192025787.1">
    <property type="nucleotide sequence ID" value="NZ_JACYTN010000011.1"/>
</dbReference>
<comment type="similarity">
    <text evidence="6">Belongs to the binding-protein-dependent transport system permease family.</text>
</comment>
<dbReference type="SUPFAM" id="SSF161098">
    <property type="entry name" value="MetI-like"/>
    <property type="match status" value="1"/>
</dbReference>
<feature type="domain" description="ABC transmembrane type-1" evidence="7">
    <location>
        <begin position="77"/>
        <end position="286"/>
    </location>
</feature>
<keyword evidence="9" id="KW-1185">Reference proteome</keyword>
<keyword evidence="4 6" id="KW-1133">Transmembrane helix</keyword>
<evidence type="ECO:0000256" key="5">
    <source>
        <dbReference type="ARBA" id="ARBA00023136"/>
    </source>
</evidence>
<comment type="subcellular location">
    <subcellularLocation>
        <location evidence="6">Cell membrane</location>
        <topology evidence="6">Multi-pass membrane protein</topology>
    </subcellularLocation>
    <subcellularLocation>
        <location evidence="1">Membrane</location>
        <topology evidence="1">Multi-pass membrane protein</topology>
    </subcellularLocation>
</comment>
<dbReference type="InterPro" id="IPR035906">
    <property type="entry name" value="MetI-like_sf"/>
</dbReference>
<dbReference type="PANTHER" id="PTHR43839:SF3">
    <property type="entry name" value="OLIGOPEPTIDE ABC TRANSPORTER, PERMEASE PROTEIN"/>
    <property type="match status" value="1"/>
</dbReference>
<proteinExistence type="inferred from homology"/>
<name>A0ABR9AZ86_9BACL</name>
<keyword evidence="5 6" id="KW-0472">Membrane</keyword>
<dbReference type="EMBL" id="JACYTN010000011">
    <property type="protein sequence ID" value="MBD8499453.1"/>
    <property type="molecule type" value="Genomic_DNA"/>
</dbReference>
<evidence type="ECO:0000259" key="7">
    <source>
        <dbReference type="PROSITE" id="PS50928"/>
    </source>
</evidence>
<dbReference type="PROSITE" id="PS50928">
    <property type="entry name" value="ABC_TM1"/>
    <property type="match status" value="1"/>
</dbReference>
<feature type="transmembrane region" description="Helical" evidence="6">
    <location>
        <begin position="81"/>
        <end position="102"/>
    </location>
</feature>
<feature type="transmembrane region" description="Helical" evidence="6">
    <location>
        <begin position="6"/>
        <end position="29"/>
    </location>
</feature>
<evidence type="ECO:0000313" key="8">
    <source>
        <dbReference type="EMBL" id="MBD8499453.1"/>
    </source>
</evidence>